<dbReference type="AlphaFoldDB" id="A0A7J6MB75"/>
<reference evidence="9 10" key="1">
    <citation type="submission" date="2020-04" db="EMBL/GenBank/DDBJ databases">
        <title>Perkinsus olseni comparative genomics.</title>
        <authorList>
            <person name="Bogema D.R."/>
        </authorList>
    </citation>
    <scope>NUCLEOTIDE SEQUENCE [LARGE SCALE GENOMIC DNA]</scope>
    <source>
        <strain evidence="9">ATCC PRA-179</strain>
    </source>
</reference>
<dbReference type="OrthoDB" id="6334211at2759"/>
<dbReference type="GO" id="GO:0004385">
    <property type="term" value="F:GMP kinase activity"/>
    <property type="evidence" value="ECO:0007669"/>
    <property type="project" value="UniProtKB-EC"/>
</dbReference>
<evidence type="ECO:0000256" key="7">
    <source>
        <dbReference type="SAM" id="MobiDB-lite"/>
    </source>
</evidence>
<keyword evidence="4" id="KW-0547">Nucleotide-binding</keyword>
<keyword evidence="5 9" id="KW-0418">Kinase</keyword>
<dbReference type="InterPro" id="IPR020590">
    <property type="entry name" value="Guanylate_kinase_CS"/>
</dbReference>
<dbReference type="FunFam" id="3.40.50.300:FF:000776">
    <property type="entry name" value="Guanylate kinase 2"/>
    <property type="match status" value="1"/>
</dbReference>
<dbReference type="Proteomes" id="UP000570595">
    <property type="component" value="Unassembled WGS sequence"/>
</dbReference>
<accession>A0A7J6MB75</accession>
<keyword evidence="6" id="KW-0067">ATP-binding</keyword>
<dbReference type="InterPro" id="IPR017665">
    <property type="entry name" value="Guanylate_kinase"/>
</dbReference>
<dbReference type="InterPro" id="IPR027417">
    <property type="entry name" value="P-loop_NTPase"/>
</dbReference>
<evidence type="ECO:0000259" key="8">
    <source>
        <dbReference type="PROSITE" id="PS50052"/>
    </source>
</evidence>
<dbReference type="EMBL" id="JABAHT010000031">
    <property type="protein sequence ID" value="KAF4668852.1"/>
    <property type="molecule type" value="Genomic_DNA"/>
</dbReference>
<dbReference type="EC" id="2.7.4.8" evidence="2"/>
<name>A0A7J6MB75_PEROL</name>
<evidence type="ECO:0000256" key="3">
    <source>
        <dbReference type="ARBA" id="ARBA00022679"/>
    </source>
</evidence>
<feature type="region of interest" description="Disordered" evidence="7">
    <location>
        <begin position="1010"/>
        <end position="1058"/>
    </location>
</feature>
<evidence type="ECO:0000256" key="2">
    <source>
        <dbReference type="ARBA" id="ARBA00012961"/>
    </source>
</evidence>
<dbReference type="CDD" id="cd00071">
    <property type="entry name" value="GMPK"/>
    <property type="match status" value="1"/>
</dbReference>
<feature type="region of interest" description="Disordered" evidence="7">
    <location>
        <begin position="222"/>
        <end position="255"/>
    </location>
</feature>
<keyword evidence="3" id="KW-0808">Transferase</keyword>
<feature type="region of interest" description="Disordered" evidence="7">
    <location>
        <begin position="402"/>
        <end position="439"/>
    </location>
</feature>
<evidence type="ECO:0000313" key="9">
    <source>
        <dbReference type="EMBL" id="KAF4668852.1"/>
    </source>
</evidence>
<gene>
    <name evidence="9" type="primary">GUK1</name>
    <name evidence="9" type="ORF">FOZ61_005627</name>
</gene>
<dbReference type="SUPFAM" id="SSF52540">
    <property type="entry name" value="P-loop containing nucleoside triphosphate hydrolases"/>
    <property type="match status" value="2"/>
</dbReference>
<dbReference type="Gene3D" id="3.40.50.300">
    <property type="entry name" value="P-loop containing nucleotide triphosphate hydrolases"/>
    <property type="match status" value="1"/>
</dbReference>
<protein>
    <recommendedName>
        <fullName evidence="2">guanylate kinase</fullName>
        <ecNumber evidence="2">2.7.4.8</ecNumber>
    </recommendedName>
</protein>
<dbReference type="InterPro" id="IPR045667">
    <property type="entry name" value="ORC3_N"/>
</dbReference>
<evidence type="ECO:0000256" key="4">
    <source>
        <dbReference type="ARBA" id="ARBA00022741"/>
    </source>
</evidence>
<dbReference type="PROSITE" id="PS50052">
    <property type="entry name" value="GUANYLATE_KINASE_2"/>
    <property type="match status" value="1"/>
</dbReference>
<dbReference type="Gene3D" id="3.30.63.10">
    <property type="entry name" value="Guanylate Kinase phosphate binding domain"/>
    <property type="match status" value="1"/>
</dbReference>
<feature type="compositionally biased region" description="Basic residues" evidence="7">
    <location>
        <begin position="1031"/>
        <end position="1048"/>
    </location>
</feature>
<dbReference type="SMART" id="SM00072">
    <property type="entry name" value="GuKc"/>
    <property type="match status" value="1"/>
</dbReference>
<comment type="caution">
    <text evidence="9">The sequence shown here is derived from an EMBL/GenBank/DDBJ whole genome shotgun (WGS) entry which is preliminary data.</text>
</comment>
<dbReference type="GO" id="GO:0005524">
    <property type="term" value="F:ATP binding"/>
    <property type="evidence" value="ECO:0007669"/>
    <property type="project" value="UniProtKB-KW"/>
</dbReference>
<dbReference type="Pfam" id="PF07034">
    <property type="entry name" value="ORC3_N"/>
    <property type="match status" value="1"/>
</dbReference>
<dbReference type="GO" id="GO:0005829">
    <property type="term" value="C:cytosol"/>
    <property type="evidence" value="ECO:0007669"/>
    <property type="project" value="TreeGrafter"/>
</dbReference>
<evidence type="ECO:0000256" key="6">
    <source>
        <dbReference type="ARBA" id="ARBA00022840"/>
    </source>
</evidence>
<feature type="domain" description="Guanylate kinase-like" evidence="8">
    <location>
        <begin position="17"/>
        <end position="202"/>
    </location>
</feature>
<dbReference type="InterPro" id="IPR008144">
    <property type="entry name" value="Guanylate_kin-like_dom"/>
</dbReference>
<evidence type="ECO:0000313" key="10">
    <source>
        <dbReference type="Proteomes" id="UP000570595"/>
    </source>
</evidence>
<dbReference type="Pfam" id="PF00625">
    <property type="entry name" value="Guanylate_kin"/>
    <property type="match status" value="1"/>
</dbReference>
<dbReference type="PANTHER" id="PTHR23117:SF13">
    <property type="entry name" value="GUANYLATE KINASE"/>
    <property type="match status" value="1"/>
</dbReference>
<dbReference type="NCBIfam" id="TIGR03263">
    <property type="entry name" value="guanyl_kin"/>
    <property type="match status" value="1"/>
</dbReference>
<dbReference type="FunFam" id="3.30.63.10:FF:000002">
    <property type="entry name" value="Guanylate kinase 1"/>
    <property type="match status" value="1"/>
</dbReference>
<dbReference type="PROSITE" id="PS00856">
    <property type="entry name" value="GUANYLATE_KINASE_1"/>
    <property type="match status" value="1"/>
</dbReference>
<proteinExistence type="inferred from homology"/>
<feature type="region of interest" description="Disordered" evidence="7">
    <location>
        <begin position="1202"/>
        <end position="1228"/>
    </location>
</feature>
<organism evidence="9 10">
    <name type="scientific">Perkinsus olseni</name>
    <name type="common">Perkinsus atlanticus</name>
    <dbReference type="NCBI Taxonomy" id="32597"/>
    <lineage>
        <taxon>Eukaryota</taxon>
        <taxon>Sar</taxon>
        <taxon>Alveolata</taxon>
        <taxon>Perkinsozoa</taxon>
        <taxon>Perkinsea</taxon>
        <taxon>Perkinsida</taxon>
        <taxon>Perkinsidae</taxon>
        <taxon>Perkinsus</taxon>
    </lineage>
</organism>
<dbReference type="InterPro" id="IPR008145">
    <property type="entry name" value="GK/Ca_channel_bsu"/>
</dbReference>
<dbReference type="PANTHER" id="PTHR23117">
    <property type="entry name" value="GUANYLATE KINASE-RELATED"/>
    <property type="match status" value="1"/>
</dbReference>
<evidence type="ECO:0000256" key="1">
    <source>
        <dbReference type="ARBA" id="ARBA00005790"/>
    </source>
</evidence>
<sequence length="1228" mass="134483">MTAEATTAAAAAARKANDVLVLCGPSGAGKSTLIKRLLKDHPGRFGFSVSHTTRGMRSGEVDGKSYHFTSRPTMKTAIANGEFIEHAEVHGNLYGTSKAAVRDVLSHGEICILDIDVQGVESLKASTDLGFYPAYVFISPPSMQVLEKRLRDRNTETEAAIQKRLQTARKEMTYRDLPGFWDLVLINDNLDCCYDKFKDFETATDIRSSGSLASLERLANRSGLPGAAEPSSSTTSSHWESHRLRPTVTPSTGADLSFDRDRQIALTRLWEWMSEQFSGIMRKHTRPGRRRVIDILTADDEAYTLGYANKIKTIVGTAGASSSDRTYVFEQLRMALSEKEVTPYQVILHRSDLQSVEVASKRIISRLLSTESSAAPSSGSQGTPGAGGLAAAAAAVAATPIKPLASHSRTPNTTARRENNVDYSDDSDDGSRPTRYIGKGRGGGVPLTMSVSEAVLGLLSKGFNDLSILREWYRSTVHVQDNPPIVIMIEDADASDLPTLETLMELMVNLVRDEYDGRPGRTASFPITIILGVSGVSASDGGVMDLISKLEQVLYVHNVPLLDSSAVFEGFLDLLEINMPALGFPLIASKQTVATLRDMFVNSRMCNEDVMRAICFVVRDYFDANPWSVLCDPPVVVAAAGDAKKLSSAFASRLAGLSKRAKGSLAAHLKKRGCRGYTRGDGSLDEAKACKHLGALLAQRSRVATLALFWDALARTTAKKQTDKSTRLEPLLFPDDETSLANDIERLCIAVEKLSGMTTTTFRSCLERTATWLEKSLRGLQAECLDGQAGNELEDIIIHLKELQNRVVLGRGSISQAFAAPTKHVSELIAFIRRTFEPAAVSADLLPLRAAACDWDEPNQLANACLNVLDVDVFFDALGEAEAVIDPNGREMAIAEAPRDSKGKLSPNYSEKLSDLTIVYRLYLKHARTIDLEDLWTSFCDQLKSNEDPSPTPEDMKVRFGMSLCALEFFGVVQPPSRGSLMKGQDPSRFFKGLRVKKLYFPDPQASSKEAVTADVAMEEGEKEDEPKPSTSKKRSAAAKKATPRKPRPATPLPRITSSVQIPTAPRLWLPGALRWLGRRDDPGLIIARKVAALAASTDDGSFDARGVLLAMEGVSNSALLNQCFNLELLCDPQYVQLEPTRQVTVNRRETDSERTVPSWNLARRLAVEAATSEAAQARVDRCGKKTVFNFPKLPSWWQRCSAGDPPQRRRRAEESSLTGEGRLFRNR</sequence>
<comment type="similarity">
    <text evidence="1">Belongs to the guanylate kinase family.</text>
</comment>
<evidence type="ECO:0000256" key="5">
    <source>
        <dbReference type="ARBA" id="ARBA00022777"/>
    </source>
</evidence>